<comment type="similarity">
    <text evidence="2">Belongs to the lin-54 family.</text>
</comment>
<accession>A0A7M7LTD1</accession>
<proteinExistence type="inferred from homology"/>
<reference evidence="7" key="1">
    <citation type="submission" date="2015-02" db="EMBL/GenBank/DDBJ databases">
        <title>Genome sequencing for Strongylocentrotus purpuratus.</title>
        <authorList>
            <person name="Murali S."/>
            <person name="Liu Y."/>
            <person name="Vee V."/>
            <person name="English A."/>
            <person name="Wang M."/>
            <person name="Skinner E."/>
            <person name="Han Y."/>
            <person name="Muzny D.M."/>
            <person name="Worley K.C."/>
            <person name="Gibbs R.A."/>
        </authorList>
    </citation>
    <scope>NUCLEOTIDE SEQUENCE</scope>
</reference>
<feature type="region of interest" description="Disordered" evidence="4">
    <location>
        <begin position="536"/>
        <end position="562"/>
    </location>
</feature>
<dbReference type="Proteomes" id="UP000007110">
    <property type="component" value="Unassembled WGS sequence"/>
</dbReference>
<feature type="region of interest" description="Disordered" evidence="4">
    <location>
        <begin position="89"/>
        <end position="136"/>
    </location>
</feature>
<reference evidence="6" key="2">
    <citation type="submission" date="2021-01" db="UniProtKB">
        <authorList>
            <consortium name="EnsemblMetazoa"/>
        </authorList>
    </citation>
    <scope>IDENTIFICATION</scope>
</reference>
<dbReference type="OrthoDB" id="8300196at2759"/>
<evidence type="ECO:0000259" key="5">
    <source>
        <dbReference type="SMART" id="SM01114"/>
    </source>
</evidence>
<feature type="domain" description="Tesmin/TSO1-like CXC" evidence="5">
    <location>
        <begin position="1546"/>
        <end position="1587"/>
    </location>
</feature>
<protein>
    <recommendedName>
        <fullName evidence="5">Tesmin/TSO1-like CXC domain-containing protein</fullName>
    </recommendedName>
</protein>
<dbReference type="GeneID" id="105442958"/>
<dbReference type="Pfam" id="PF03638">
    <property type="entry name" value="TCR"/>
    <property type="match status" value="1"/>
</dbReference>
<evidence type="ECO:0000313" key="6">
    <source>
        <dbReference type="EnsemblMetazoa" id="XP_011673963"/>
    </source>
</evidence>
<keyword evidence="3" id="KW-0539">Nucleus</keyword>
<dbReference type="InterPro" id="IPR033467">
    <property type="entry name" value="Tesmin/TSO1-like_CXC"/>
</dbReference>
<dbReference type="SMART" id="SM01114">
    <property type="entry name" value="CXC"/>
    <property type="match status" value="1"/>
</dbReference>
<comment type="subcellular location">
    <subcellularLocation>
        <location evidence="1">Nucleus</location>
    </subcellularLocation>
</comment>
<dbReference type="EnsemblMetazoa" id="XM_011675661">
    <property type="protein sequence ID" value="XP_011673963"/>
    <property type="gene ID" value="LOC105442958"/>
</dbReference>
<evidence type="ECO:0000256" key="4">
    <source>
        <dbReference type="SAM" id="MobiDB-lite"/>
    </source>
</evidence>
<name>A0A7M7LTD1_STRPU</name>
<feature type="region of interest" description="Disordered" evidence="4">
    <location>
        <begin position="1589"/>
        <end position="1608"/>
    </location>
</feature>
<dbReference type="OMA" id="ASIACDQ"/>
<feature type="region of interest" description="Disordered" evidence="4">
    <location>
        <begin position="329"/>
        <end position="354"/>
    </location>
</feature>
<evidence type="ECO:0000256" key="3">
    <source>
        <dbReference type="ARBA" id="ARBA00023242"/>
    </source>
</evidence>
<feature type="compositionally biased region" description="Acidic residues" evidence="4">
    <location>
        <begin position="1593"/>
        <end position="1608"/>
    </location>
</feature>
<dbReference type="PANTHER" id="PTHR46704:SF9">
    <property type="entry name" value="BHLH DOMAIN-CONTAINING PROTEIN"/>
    <property type="match status" value="1"/>
</dbReference>
<sequence>MTMECCMHIVDGDSTNIISFSETSWRKFVISVHQWKEFDIKEGVIATHAIEKYDLELVLSPDILNVPPQTLGYHRACYMRFTDKTKIERVRKKQERSGHEATRTNDVPLEAEDSGIKPPSKIRQLRPRQSDQHSVQPRVRHILPVQCIICRKDKTTCDHFTRKRRKEKLTQCETISAGKLVLAAEMRTDEKILMQIRGKDPVALEVRYHLSCYQNYTRFLTKKDKEENSENILYKKSYDHFCRSVVDVRVVKGREVLRLQKLLGLFKKCVKEVEGKEIPSYKSFNLKRRLQKTFPFLKFLRSSHSNASDLVFVEDLSMDEVAEDVVHPFSSDISSTDETDGDTDSDIHQTEGAPQVRTSCDLRPLYHAAQSLRRAIERGSNSIPQPPWPPTARDLTADMALGLVPDALYNFMAWTVGATNELPPDNSRVQVKDAKKSKIVSICQDVMNLASSGRTIMPKHSALAMSVRHLTGSAQLIGLLNGLGHCSSNSQVLEHDTALAQLQIQRGENFIPPNILPSVHTTLVWDNNDFGEETLSGKGTTHNTNGIILQRPSPATTHRTESISVERTRKRSIQPPAANIDYYSGGQRRGPFIEQDVAVDLEDHIHIQQSSRRLDSAYYFTKVSNVHALPGWSGFNTLLQRCDIPPLTNIGYLPVIDASPTNLNTVYTILCRSVAIADQLGLNRIVVVFDQAIYAKAQEIRWRNDMFRDRLVIRMGEFHTAMAYLACIGKRFGDAGFQDIVIESEVVAAGSLRGVISGHHYNRSLRAHKLVCEALHRLCWQAFFDTLSEEDQAQSQKIVSDMQAAFPSQDFDYYIDSEAYQNLSTSYDNFIIENKNNETFQFWCSYMEMVGDLLQFIRATRQGDWNLHLSCVRSMLPWYFSYDRVNYARYLSAYWVEMCALKETHPDIHDALRAGNFVAQRQQNHGFAQVACDQVIEQTANRDSKTKGGLTGFTLNKGAVYRWTLSQHERAAITRECQEMAGRNTSTRQRIDLDRSRIDRDERDIQNIMDTILNMVNPFDASLEREQLYNITSGQMAPKPVLQDLKGAKEKGEEALMSFCQDRLLKQDVGFHDTLKRNKLKTFKDAAKSSITRVKGREIALKADRNLFARLIVVGTVRKIDIGEMLVHTLGPLPAPLANHDGSLVKTNKAKLLHFLEGSVKPSPTIEDIPFGSTWVWDAMALIRSIKPPSTFGQFADQVLKILVKQAKMNKSKIVHFVPDRYKSKSIKNAERGRRAVEGSQLTKIFSGDQKIPNQWTKFLSSGENKENLLQYLFERWSQSGKDIIDDVTVIVGHGEECHAIRMDRSKGELEIQPLPALFSTQEEADTRLLLHSLHAASCSVDVIINSPDTDVFILCLAFSQDIDANMYFRTGQGNKTRTIAIGNVFNHFGQDVCRALIGLHCFTGCDTVSAMYGIGKVRALKLMMSSKEHCTTFQNLGASFSVPLTLYEGIEAYTCELYGQKGCKDVNDARCKLFKSGTCGEKSLPTNKDSLHKHTQRANYQAAVHKLCLDPKPETPSPESHGWKVEDDAYVIDWMTLPPAPASVLELSHCSCKKTQCTQGRCSCLQNNMPCTDMCSCIDCANLPSMSNRVGDDDDDDDSDEELEAVI</sequence>
<dbReference type="PANTHER" id="PTHR46704">
    <property type="entry name" value="CXC DOMAIN-CONTAINING PROTEIN-RELATED"/>
    <property type="match status" value="1"/>
</dbReference>
<dbReference type="GO" id="GO:0005634">
    <property type="term" value="C:nucleus"/>
    <property type="evidence" value="ECO:0007669"/>
    <property type="project" value="UniProtKB-SubCell"/>
</dbReference>
<feature type="compositionally biased region" description="Acidic residues" evidence="4">
    <location>
        <begin position="335"/>
        <end position="344"/>
    </location>
</feature>
<dbReference type="RefSeq" id="XP_011673963.2">
    <property type="nucleotide sequence ID" value="XM_011675661.2"/>
</dbReference>
<dbReference type="KEGG" id="spu:105442958"/>
<dbReference type="InParanoid" id="A0A7M7LTD1"/>
<feature type="compositionally biased region" description="Polar residues" evidence="4">
    <location>
        <begin position="537"/>
        <end position="557"/>
    </location>
</feature>
<organism evidence="6 7">
    <name type="scientific">Strongylocentrotus purpuratus</name>
    <name type="common">Purple sea urchin</name>
    <dbReference type="NCBI Taxonomy" id="7668"/>
    <lineage>
        <taxon>Eukaryota</taxon>
        <taxon>Metazoa</taxon>
        <taxon>Echinodermata</taxon>
        <taxon>Eleutherozoa</taxon>
        <taxon>Echinozoa</taxon>
        <taxon>Echinoidea</taxon>
        <taxon>Euechinoidea</taxon>
        <taxon>Echinacea</taxon>
        <taxon>Camarodonta</taxon>
        <taxon>Echinidea</taxon>
        <taxon>Strongylocentrotidae</taxon>
        <taxon>Strongylocentrotus</taxon>
    </lineage>
</organism>
<dbReference type="InterPro" id="IPR005172">
    <property type="entry name" value="CRC"/>
</dbReference>
<evidence type="ECO:0000313" key="7">
    <source>
        <dbReference type="Proteomes" id="UP000007110"/>
    </source>
</evidence>
<evidence type="ECO:0000256" key="1">
    <source>
        <dbReference type="ARBA" id="ARBA00004123"/>
    </source>
</evidence>
<evidence type="ECO:0000256" key="2">
    <source>
        <dbReference type="ARBA" id="ARBA00007267"/>
    </source>
</evidence>
<keyword evidence="7" id="KW-1185">Reference proteome</keyword>